<feature type="transmembrane region" description="Helical" evidence="1">
    <location>
        <begin position="217"/>
        <end position="240"/>
    </location>
</feature>
<sequence length="267" mass="28799">MNTLLGALAWTGVALGILIALRGGWYRRATTIVFGVCITFYCLTGENYLALVPEDGVRHLMTNAERMWGATSAVLAGCALVGALIAIRRNSLDPDGDEWTDPELHQRVMILVLGAAASVAVINLSLVHADFPPSANFLTEYGDNFNVVLYEAVFAIWIGLPAGFLGWTVVRSELGPLRYLVGLGGLFGVGWAAWKFVGTALIWIADIPIAETSPVSVTLGLLALGFCVAGSLLLSLEAAFQVWRAGRTYRTARALEDRRLRRHNPAA</sequence>
<reference evidence="2 3" key="1">
    <citation type="submission" date="2017-10" db="EMBL/GenBank/DDBJ databases">
        <title>The draft genome sequence of Williamsia sp. BULT 1.1 isolated from the semi-arid grassland soils from South Africa.</title>
        <authorList>
            <person name="Kabwe M.H."/>
            <person name="Govender N."/>
            <person name="Mutseka Lunga P."/>
            <person name="Vikram S."/>
            <person name="Makhalanyane T.P."/>
        </authorList>
    </citation>
    <scope>NUCLEOTIDE SEQUENCE [LARGE SCALE GENOMIC DNA]</scope>
    <source>
        <strain evidence="2 3">BULT 1.1</strain>
    </source>
</reference>
<evidence type="ECO:0000313" key="2">
    <source>
        <dbReference type="EMBL" id="PHV66766.1"/>
    </source>
</evidence>
<protein>
    <submittedName>
        <fullName evidence="2">Uncharacterized protein</fullName>
    </submittedName>
</protein>
<proteinExistence type="predicted"/>
<dbReference type="RefSeq" id="WP_099382789.1">
    <property type="nucleotide sequence ID" value="NZ_PEBD01000008.1"/>
</dbReference>
<comment type="caution">
    <text evidence="2">The sequence shown here is derived from an EMBL/GenBank/DDBJ whole genome shotgun (WGS) entry which is preliminary data.</text>
</comment>
<feature type="transmembrane region" description="Helical" evidence="1">
    <location>
        <begin position="179"/>
        <end position="205"/>
    </location>
</feature>
<keyword evidence="1" id="KW-0812">Transmembrane</keyword>
<keyword evidence="1" id="KW-0472">Membrane</keyword>
<name>A0A2G3PLY3_WILMA</name>
<feature type="transmembrane region" description="Helical" evidence="1">
    <location>
        <begin position="32"/>
        <end position="51"/>
    </location>
</feature>
<evidence type="ECO:0000313" key="3">
    <source>
        <dbReference type="Proteomes" id="UP000225108"/>
    </source>
</evidence>
<keyword evidence="1" id="KW-1133">Transmembrane helix</keyword>
<dbReference type="AlphaFoldDB" id="A0A2G3PLY3"/>
<feature type="transmembrane region" description="Helical" evidence="1">
    <location>
        <begin position="67"/>
        <end position="87"/>
    </location>
</feature>
<evidence type="ECO:0000256" key="1">
    <source>
        <dbReference type="SAM" id="Phobius"/>
    </source>
</evidence>
<dbReference type="EMBL" id="PEBD01000008">
    <property type="protein sequence ID" value="PHV66766.1"/>
    <property type="molecule type" value="Genomic_DNA"/>
</dbReference>
<organism evidence="2 3">
    <name type="scientific">Williamsia marianensis</name>
    <dbReference type="NCBI Taxonomy" id="85044"/>
    <lineage>
        <taxon>Bacteria</taxon>
        <taxon>Bacillati</taxon>
        <taxon>Actinomycetota</taxon>
        <taxon>Actinomycetes</taxon>
        <taxon>Mycobacteriales</taxon>
        <taxon>Nocardiaceae</taxon>
        <taxon>Williamsia</taxon>
    </lineage>
</organism>
<accession>A0A2G3PLY3</accession>
<feature type="transmembrane region" description="Helical" evidence="1">
    <location>
        <begin position="147"/>
        <end position="167"/>
    </location>
</feature>
<feature type="transmembrane region" description="Helical" evidence="1">
    <location>
        <begin position="6"/>
        <end position="25"/>
    </location>
</feature>
<gene>
    <name evidence="2" type="ORF">CSW57_10865</name>
</gene>
<feature type="transmembrane region" description="Helical" evidence="1">
    <location>
        <begin position="108"/>
        <end position="127"/>
    </location>
</feature>
<dbReference type="Proteomes" id="UP000225108">
    <property type="component" value="Unassembled WGS sequence"/>
</dbReference>